<reference evidence="2 3" key="1">
    <citation type="submission" date="2014-07" db="EMBL/GenBank/DDBJ databases">
        <title>Draft genome sequence of Thalassospira profundimaris S25-3-2.</title>
        <authorList>
            <person name="Lai Q."/>
            <person name="Shao Z."/>
        </authorList>
    </citation>
    <scope>NUCLEOTIDE SEQUENCE [LARGE SCALE GENOMIC DNA]</scope>
    <source>
        <strain evidence="2 3">S25-3-2</strain>
    </source>
</reference>
<comment type="caution">
    <text evidence="2">The sequence shown here is derived from an EMBL/GenBank/DDBJ whole genome shotgun (WGS) entry which is preliminary data.</text>
</comment>
<dbReference type="AlphaFoldDB" id="A0A367XJA1"/>
<evidence type="ECO:0000256" key="1">
    <source>
        <dbReference type="SAM" id="MobiDB-lite"/>
    </source>
</evidence>
<evidence type="ECO:0000313" key="3">
    <source>
        <dbReference type="Proteomes" id="UP000252517"/>
    </source>
</evidence>
<accession>A0A367XJA1</accession>
<gene>
    <name evidence="2" type="ORF">TH25_04345</name>
</gene>
<feature type="compositionally biased region" description="Basic and acidic residues" evidence="1">
    <location>
        <begin position="12"/>
        <end position="21"/>
    </location>
</feature>
<name>A0A367XJA1_9PROT</name>
<sequence>MNLLQGEIAFTRQDKAAHPENDMIPAKKPRHASCQTEIRERITENDNSVNGEWKYFLAASGQEKSGDKNRRCKFWLGHEQTAEDYVVPGAPK</sequence>
<feature type="region of interest" description="Disordered" evidence="1">
    <location>
        <begin position="1"/>
        <end position="33"/>
    </location>
</feature>
<protein>
    <submittedName>
        <fullName evidence="2">Uncharacterized protein</fullName>
    </submittedName>
</protein>
<proteinExistence type="predicted"/>
<dbReference type="RefSeq" id="WP_114087157.1">
    <property type="nucleotide sequence ID" value="NZ_JPWH01000002.1"/>
</dbReference>
<organism evidence="2 3">
    <name type="scientific">Thalassospira profundimaris</name>
    <dbReference type="NCBI Taxonomy" id="502049"/>
    <lineage>
        <taxon>Bacteria</taxon>
        <taxon>Pseudomonadati</taxon>
        <taxon>Pseudomonadota</taxon>
        <taxon>Alphaproteobacteria</taxon>
        <taxon>Rhodospirillales</taxon>
        <taxon>Thalassospiraceae</taxon>
        <taxon>Thalassospira</taxon>
    </lineage>
</organism>
<evidence type="ECO:0000313" key="2">
    <source>
        <dbReference type="EMBL" id="RCK53743.1"/>
    </source>
</evidence>
<dbReference type="EMBL" id="JPWH01000002">
    <property type="protein sequence ID" value="RCK53743.1"/>
    <property type="molecule type" value="Genomic_DNA"/>
</dbReference>
<dbReference type="Proteomes" id="UP000252517">
    <property type="component" value="Unassembled WGS sequence"/>
</dbReference>